<evidence type="ECO:0000313" key="4">
    <source>
        <dbReference type="Proteomes" id="UP000051380"/>
    </source>
</evidence>
<organism evidence="3 4">
    <name type="scientific">Bradyrhizobium yuanmingense</name>
    <dbReference type="NCBI Taxonomy" id="108015"/>
    <lineage>
        <taxon>Bacteria</taxon>
        <taxon>Pseudomonadati</taxon>
        <taxon>Pseudomonadota</taxon>
        <taxon>Alphaproteobacteria</taxon>
        <taxon>Hyphomicrobiales</taxon>
        <taxon>Nitrobacteraceae</taxon>
        <taxon>Bradyrhizobium</taxon>
    </lineage>
</organism>
<accession>A0A0R3CXA3</accession>
<keyword evidence="1" id="KW-1133">Transmembrane helix</keyword>
<dbReference type="STRING" id="108015.GA0061099_1010239"/>
<dbReference type="AlphaFoldDB" id="A0A0R3CXA3"/>
<name>A0A0R3CXA3_9BRAD</name>
<keyword evidence="1" id="KW-0812">Transmembrane</keyword>
<comment type="caution">
    <text evidence="3">The sequence shown here is derived from an EMBL/GenBank/DDBJ whole genome shotgun (WGS) entry which is preliminary data.</text>
</comment>
<dbReference type="OrthoDB" id="8234508at2"/>
<dbReference type="EMBL" id="LJYF01000009">
    <property type="protein sequence ID" value="KRP99867.1"/>
    <property type="molecule type" value="Genomic_DNA"/>
</dbReference>
<evidence type="ECO:0000313" key="3">
    <source>
        <dbReference type="EMBL" id="KRP99867.1"/>
    </source>
</evidence>
<evidence type="ECO:0000259" key="2">
    <source>
        <dbReference type="Pfam" id="PF07811"/>
    </source>
</evidence>
<feature type="domain" description="TadE-like" evidence="2">
    <location>
        <begin position="9"/>
        <end position="51"/>
    </location>
</feature>
<dbReference type="Pfam" id="PF07811">
    <property type="entry name" value="TadE"/>
    <property type="match status" value="1"/>
</dbReference>
<protein>
    <submittedName>
        <fullName evidence="3">Pilus assembly protein TadE</fullName>
    </submittedName>
</protein>
<sequence length="139" mass="14751">MMRKLDQRGIASFEFILAFVSLFMLIFAIFDLGRFAITMQSLRTLASAGARAVMINCYTPALLQSPPQSPSSCAGDPMSTTAKQTAAPFLYRGGLTPTLSVASSGTNLTVTASQAGFTMLMPIWGTTLNAPSASTQIPF</sequence>
<dbReference type="Proteomes" id="UP000051380">
    <property type="component" value="Unassembled WGS sequence"/>
</dbReference>
<gene>
    <name evidence="3" type="ORF">AOQ72_11905</name>
</gene>
<evidence type="ECO:0000256" key="1">
    <source>
        <dbReference type="SAM" id="Phobius"/>
    </source>
</evidence>
<reference evidence="3 4" key="1">
    <citation type="submission" date="2015-09" db="EMBL/GenBank/DDBJ databases">
        <title>Draft Genome Sequence of the Strain BR 3267 (Bradyrhizobium yuanmingense) recommended as inoculant for cowpea in Brazil.</title>
        <authorList>
            <person name="Simoes-Araujo J.L."/>
            <person name="Zilli J.E."/>
        </authorList>
    </citation>
    <scope>NUCLEOTIDE SEQUENCE [LARGE SCALE GENOMIC DNA]</scope>
    <source>
        <strain evidence="3 4">BR3267</strain>
    </source>
</reference>
<dbReference type="InterPro" id="IPR012495">
    <property type="entry name" value="TadE-like_dom"/>
</dbReference>
<feature type="transmembrane region" description="Helical" evidence="1">
    <location>
        <begin position="12"/>
        <end position="30"/>
    </location>
</feature>
<proteinExistence type="predicted"/>
<keyword evidence="1" id="KW-0472">Membrane</keyword>